<dbReference type="EMBL" id="RHHM01000011">
    <property type="protein sequence ID" value="RQM37543.1"/>
    <property type="molecule type" value="Genomic_DNA"/>
</dbReference>
<evidence type="ECO:0008006" key="4">
    <source>
        <dbReference type="Google" id="ProtNLM"/>
    </source>
</evidence>
<gene>
    <name evidence="2" type="ORF">EB241_14995</name>
</gene>
<comment type="caution">
    <text evidence="2">The sequence shown here is derived from an EMBL/GenBank/DDBJ whole genome shotgun (WGS) entry which is preliminary data.</text>
</comment>
<evidence type="ECO:0000256" key="1">
    <source>
        <dbReference type="SAM" id="SignalP"/>
    </source>
</evidence>
<feature type="chain" id="PRO_5017933294" description="Ig-like domain-containing protein" evidence="1">
    <location>
        <begin position="42"/>
        <end position="134"/>
    </location>
</feature>
<sequence length="134" mass="14710">MEVYPVFYKLTATDHNIKGRLAMLKPVIAACLLCVASSSVATVQCGPFSIAMVQPGVFFVNHVKAMQVTTRYTGKPGDSGNVRYYWIVNNTHAPGKLAMEHQYAQGKATLNVDVVRTRSQPIRISGDYDCSVVK</sequence>
<dbReference type="Proteomes" id="UP000279457">
    <property type="component" value="Unassembled WGS sequence"/>
</dbReference>
<organism evidence="2 3">
    <name type="scientific">Erwinia psidii</name>
    <dbReference type="NCBI Taxonomy" id="69224"/>
    <lineage>
        <taxon>Bacteria</taxon>
        <taxon>Pseudomonadati</taxon>
        <taxon>Pseudomonadota</taxon>
        <taxon>Gammaproteobacteria</taxon>
        <taxon>Enterobacterales</taxon>
        <taxon>Erwiniaceae</taxon>
        <taxon>Erwinia</taxon>
    </lineage>
</organism>
<evidence type="ECO:0000313" key="3">
    <source>
        <dbReference type="Proteomes" id="UP000279457"/>
    </source>
</evidence>
<dbReference type="AlphaFoldDB" id="A0A3N6SC63"/>
<evidence type="ECO:0000313" key="2">
    <source>
        <dbReference type="EMBL" id="RQM37543.1"/>
    </source>
</evidence>
<name>A0A3N6SC63_9GAMM</name>
<protein>
    <recommendedName>
        <fullName evidence="4">Ig-like domain-containing protein</fullName>
    </recommendedName>
</protein>
<keyword evidence="3" id="KW-1185">Reference proteome</keyword>
<keyword evidence="1" id="KW-0732">Signal</keyword>
<proteinExistence type="predicted"/>
<feature type="signal peptide" evidence="1">
    <location>
        <begin position="1"/>
        <end position="41"/>
    </location>
</feature>
<accession>A0A3N6SC63</accession>
<reference evidence="2 3" key="1">
    <citation type="submission" date="2018-10" db="EMBL/GenBank/DDBJ databases">
        <title>Draft genome sequence for the type isolate of Erwinia psidii, agent causal of bacterial blight in guava (Psidium guajava) and wilt and die-back of Eucalyptus spp.</title>
        <authorList>
            <person name="Hermenegildo P.S."/>
            <person name="Santos S.A."/>
            <person name="Guimaraes L.M.S."/>
            <person name="Vidigal P.M.P."/>
            <person name="Pereira I.C."/>
            <person name="Badel J.L."/>
            <person name="Alfenas-Zerbini P."/>
            <person name="Ferreira M.A.S.V."/>
            <person name="Alfenas A.C."/>
        </authorList>
    </citation>
    <scope>NUCLEOTIDE SEQUENCE [LARGE SCALE GENOMIC DNA]</scope>
    <source>
        <strain evidence="2 3">IBSBF 435</strain>
    </source>
</reference>